<evidence type="ECO:0000313" key="2">
    <source>
        <dbReference type="EMBL" id="MEU3712924.1"/>
    </source>
</evidence>
<proteinExistence type="predicted"/>
<evidence type="ECO:0000256" key="1">
    <source>
        <dbReference type="SAM" id="Phobius"/>
    </source>
</evidence>
<feature type="transmembrane region" description="Helical" evidence="1">
    <location>
        <begin position="31"/>
        <end position="52"/>
    </location>
</feature>
<accession>A0ABV2Z550</accession>
<keyword evidence="1" id="KW-0472">Membrane</keyword>
<keyword evidence="1" id="KW-0812">Transmembrane</keyword>
<dbReference type="RefSeq" id="WP_030282718.1">
    <property type="nucleotide sequence ID" value="NZ_JBEZVI010000020.1"/>
</dbReference>
<keyword evidence="3" id="KW-1185">Reference proteome</keyword>
<feature type="transmembrane region" description="Helical" evidence="1">
    <location>
        <begin position="7"/>
        <end position="25"/>
    </location>
</feature>
<organism evidence="2 3">
    <name type="scientific">Streptomyces catenulae</name>
    <dbReference type="NCBI Taxonomy" id="66875"/>
    <lineage>
        <taxon>Bacteria</taxon>
        <taxon>Bacillati</taxon>
        <taxon>Actinomycetota</taxon>
        <taxon>Actinomycetes</taxon>
        <taxon>Kitasatosporales</taxon>
        <taxon>Streptomycetaceae</taxon>
        <taxon>Streptomyces</taxon>
    </lineage>
</organism>
<protein>
    <submittedName>
        <fullName evidence="2">Uncharacterized protein</fullName>
    </submittedName>
</protein>
<comment type="caution">
    <text evidence="2">The sequence shown here is derived from an EMBL/GenBank/DDBJ whole genome shotgun (WGS) entry which is preliminary data.</text>
</comment>
<dbReference type="EMBL" id="JBEZVI010000020">
    <property type="protein sequence ID" value="MEU3712924.1"/>
    <property type="molecule type" value="Genomic_DNA"/>
</dbReference>
<reference evidence="2 3" key="1">
    <citation type="submission" date="2024-06" db="EMBL/GenBank/DDBJ databases">
        <title>The Natural Products Discovery Center: Release of the First 8490 Sequenced Strains for Exploring Actinobacteria Biosynthetic Diversity.</title>
        <authorList>
            <person name="Kalkreuter E."/>
            <person name="Kautsar S.A."/>
            <person name="Yang D."/>
            <person name="Bader C.D."/>
            <person name="Teijaro C.N."/>
            <person name="Fluegel L."/>
            <person name="Davis C.M."/>
            <person name="Simpson J.R."/>
            <person name="Lauterbach L."/>
            <person name="Steele A.D."/>
            <person name="Gui C."/>
            <person name="Meng S."/>
            <person name="Li G."/>
            <person name="Viehrig K."/>
            <person name="Ye F."/>
            <person name="Su P."/>
            <person name="Kiefer A.F."/>
            <person name="Nichols A."/>
            <person name="Cepeda A.J."/>
            <person name="Yan W."/>
            <person name="Fan B."/>
            <person name="Jiang Y."/>
            <person name="Adhikari A."/>
            <person name="Zheng C.-J."/>
            <person name="Schuster L."/>
            <person name="Cowan T.M."/>
            <person name="Smanski M.J."/>
            <person name="Chevrette M.G."/>
            <person name="De Carvalho L.P.S."/>
            <person name="Shen B."/>
        </authorList>
    </citation>
    <scope>NUCLEOTIDE SEQUENCE [LARGE SCALE GENOMIC DNA]</scope>
    <source>
        <strain evidence="2 3">NPDC033039</strain>
    </source>
</reference>
<sequence>MRRHLPACAIALLISGIAVALIGLIGDSRNAVMNVGIIMGLVAVPGIVAASVDRAHHIFDDQLATSHRAGYELALDHVARGLLDAPAPPNPGRR</sequence>
<gene>
    <name evidence="2" type="ORF">AB0E61_22875</name>
</gene>
<name>A0ABV2Z550_9ACTN</name>
<keyword evidence="1" id="KW-1133">Transmembrane helix</keyword>
<evidence type="ECO:0000313" key="3">
    <source>
        <dbReference type="Proteomes" id="UP001550853"/>
    </source>
</evidence>
<dbReference type="Proteomes" id="UP001550853">
    <property type="component" value="Unassembled WGS sequence"/>
</dbReference>